<comment type="caution">
    <text evidence="14">The sequence shown here is derived from an EMBL/GenBank/DDBJ whole genome shotgun (WGS) entry which is preliminary data.</text>
</comment>
<evidence type="ECO:0000256" key="8">
    <source>
        <dbReference type="ARBA" id="ARBA00023187"/>
    </source>
</evidence>
<dbReference type="SMART" id="SM01103">
    <property type="entry name" value="CRS1_YhbY"/>
    <property type="match status" value="3"/>
</dbReference>
<keyword evidence="15" id="KW-1185">Reference proteome</keyword>
<evidence type="ECO:0000259" key="13">
    <source>
        <dbReference type="PROSITE" id="PS51295"/>
    </source>
</evidence>
<keyword evidence="6 10" id="KW-0694">RNA-binding</keyword>
<evidence type="ECO:0000313" key="15">
    <source>
        <dbReference type="Proteomes" id="UP001293593"/>
    </source>
</evidence>
<dbReference type="AlphaFoldDB" id="A0AAE1N7M7"/>
<protein>
    <recommendedName>
        <fullName evidence="13">CRM domain-containing protein</fullName>
    </recommendedName>
</protein>
<comment type="subcellular location">
    <subcellularLocation>
        <location evidence="1">Plastid</location>
        <location evidence="1">Chloroplast</location>
    </subcellularLocation>
</comment>
<dbReference type="FunFam" id="3.30.110.60:FF:000002">
    <property type="entry name" value="CRS2-associated factor 1, chloroplastic"/>
    <property type="match status" value="1"/>
</dbReference>
<dbReference type="PANTHER" id="PTHR31846:SF10">
    <property type="entry name" value="CHLOROPLASTIC GROUP IIA INTRON SPLICING FACILITATOR CRS1, CHLOROPLASTIC"/>
    <property type="match status" value="1"/>
</dbReference>
<keyword evidence="7" id="KW-0809">Transit peptide</keyword>
<organism evidence="14 15">
    <name type="scientific">Acacia crassicarpa</name>
    <name type="common">northern wattle</name>
    <dbReference type="NCBI Taxonomy" id="499986"/>
    <lineage>
        <taxon>Eukaryota</taxon>
        <taxon>Viridiplantae</taxon>
        <taxon>Streptophyta</taxon>
        <taxon>Embryophyta</taxon>
        <taxon>Tracheophyta</taxon>
        <taxon>Spermatophyta</taxon>
        <taxon>Magnoliopsida</taxon>
        <taxon>eudicotyledons</taxon>
        <taxon>Gunneridae</taxon>
        <taxon>Pentapetalae</taxon>
        <taxon>rosids</taxon>
        <taxon>fabids</taxon>
        <taxon>Fabales</taxon>
        <taxon>Fabaceae</taxon>
        <taxon>Caesalpinioideae</taxon>
        <taxon>mimosoid clade</taxon>
        <taxon>Acacieae</taxon>
        <taxon>Acacia</taxon>
    </lineage>
</organism>
<dbReference type="InterPro" id="IPR035920">
    <property type="entry name" value="YhbY-like_sf"/>
</dbReference>
<evidence type="ECO:0000256" key="2">
    <source>
        <dbReference type="ARBA" id="ARBA00022528"/>
    </source>
</evidence>
<sequence length="795" mass="90440">MPAMIFLSLLPQLSTNPNITFYSISFPYSCSTSSSFSPQNPPKNPVRNHPFNLVPIASTANPNSPVSSESKSHPGAPIKAPTPPWMNGPLLLEPHEVVDLSKPNAKKRFNKSEVQQSDKALTAKESGVRGKKAMKKIVQSVEKLQKGQNYSTDTQISPAEAEIGDTLKRLEKDGGFKTRGRMPWEKDERVEFRRTKKKKAVAMADLTLDQSLLRRLRSEAARMRTWVKVKKAGVTQDVVDEIKRIWTRSELAMIKFDIPLCRNMDRAQEIVEFKTGGLVIWSKKDTLVIYRGHDHQITPQASERIYTRSFHSQNENNHGTNSLQSETKDNLDQFNFRQSSAHDLLSLKAVSGDSIAIDTHNKDVNGQPVCGSLYERETDRLLDGLGPRFIDWWMHKPLPVDGDLLPEVVPGFELPFRLSPPYANSKLTDDELTYLRKLAHPLPVHFVLGRNRRLQGLASAILKLWEKSLIAKIAVKYGVPNTNNEKMANELKHLTGGTLLLRNKFYIILYRGKDFLPRKVTALVEKREEELKGCQLHEEVSRLKAVEAFSPNDEAQQNTSTSGTLSEFKKIQSMIWDAKNIHVDLNVQLEAEIVRLERELKKGERQLFILSKKIESSTKELSNLNAAWTPCENDADLEIMTEEERQCFRKIGLKMRSCLVLGRRGIFDGIVEGIHQHWKHREVVKIITMQRAFGQVINTATSLEAESGGVLVSVDKLKEGHAIIIYRGKNYKRPLEKGTKKLLTKREALHRSIEMQRIGSLNFFAHQRRRTIADLKFKLADLQQRMEVEQSDKES</sequence>
<feature type="domain" description="CRM" evidence="13">
    <location>
        <begin position="638"/>
        <end position="738"/>
    </location>
</feature>
<dbReference type="PANTHER" id="PTHR31846">
    <property type="entry name" value="CRS1 / YHBY (CRM) DOMAIN-CONTAINING PROTEIN"/>
    <property type="match status" value="1"/>
</dbReference>
<reference evidence="14" key="1">
    <citation type="submission" date="2023-10" db="EMBL/GenBank/DDBJ databases">
        <title>Chromosome-level genome of the transformable northern wattle, Acacia crassicarpa.</title>
        <authorList>
            <person name="Massaro I."/>
            <person name="Sinha N.R."/>
            <person name="Poethig S."/>
            <person name="Leichty A.R."/>
        </authorList>
    </citation>
    <scope>NUCLEOTIDE SEQUENCE</scope>
    <source>
        <strain evidence="14">Acra3RX</strain>
        <tissue evidence="14">Leaf</tissue>
    </source>
</reference>
<evidence type="ECO:0000256" key="3">
    <source>
        <dbReference type="ARBA" id="ARBA00022640"/>
    </source>
</evidence>
<evidence type="ECO:0000256" key="5">
    <source>
        <dbReference type="ARBA" id="ARBA00022737"/>
    </source>
</evidence>
<dbReference type="GO" id="GO:0000373">
    <property type="term" value="P:Group II intron splicing"/>
    <property type="evidence" value="ECO:0007669"/>
    <property type="project" value="UniProtKB-ARBA"/>
</dbReference>
<dbReference type="PROSITE" id="PS51295">
    <property type="entry name" value="CRM"/>
    <property type="match status" value="3"/>
</dbReference>
<dbReference type="Proteomes" id="UP001293593">
    <property type="component" value="Unassembled WGS sequence"/>
</dbReference>
<feature type="compositionally biased region" description="Polar residues" evidence="12">
    <location>
        <begin position="58"/>
        <end position="69"/>
    </location>
</feature>
<evidence type="ECO:0000256" key="6">
    <source>
        <dbReference type="ARBA" id="ARBA00022884"/>
    </source>
</evidence>
<feature type="coiled-coil region" evidence="11">
    <location>
        <begin position="579"/>
        <end position="613"/>
    </location>
</feature>
<keyword evidence="8" id="KW-0508">mRNA splicing</keyword>
<keyword evidence="9" id="KW-0687">Ribonucleoprotein</keyword>
<dbReference type="InterPro" id="IPR001890">
    <property type="entry name" value="RNA-binding_CRM"/>
</dbReference>
<evidence type="ECO:0000256" key="10">
    <source>
        <dbReference type="PROSITE-ProRule" id="PRU00626"/>
    </source>
</evidence>
<dbReference type="GO" id="GO:0006397">
    <property type="term" value="P:mRNA processing"/>
    <property type="evidence" value="ECO:0007669"/>
    <property type="project" value="UniProtKB-KW"/>
</dbReference>
<keyword evidence="3" id="KW-0934">Plastid</keyword>
<evidence type="ECO:0000256" key="1">
    <source>
        <dbReference type="ARBA" id="ARBA00004229"/>
    </source>
</evidence>
<keyword evidence="11" id="KW-0175">Coiled coil</keyword>
<evidence type="ECO:0000256" key="11">
    <source>
        <dbReference type="SAM" id="Coils"/>
    </source>
</evidence>
<dbReference type="SUPFAM" id="SSF75471">
    <property type="entry name" value="YhbY-like"/>
    <property type="match status" value="3"/>
</dbReference>
<proteinExistence type="predicted"/>
<feature type="region of interest" description="Disordered" evidence="12">
    <location>
        <begin position="55"/>
        <end position="85"/>
    </location>
</feature>
<dbReference type="GO" id="GO:1990904">
    <property type="term" value="C:ribonucleoprotein complex"/>
    <property type="evidence" value="ECO:0007669"/>
    <property type="project" value="UniProtKB-KW"/>
</dbReference>
<dbReference type="InterPro" id="IPR045278">
    <property type="entry name" value="CRS1/CFM2/CFM3"/>
</dbReference>
<dbReference type="Gene3D" id="3.30.110.60">
    <property type="entry name" value="YhbY-like"/>
    <property type="match status" value="3"/>
</dbReference>
<feature type="domain" description="CRM" evidence="13">
    <location>
        <begin position="425"/>
        <end position="522"/>
    </location>
</feature>
<evidence type="ECO:0000256" key="7">
    <source>
        <dbReference type="ARBA" id="ARBA00022946"/>
    </source>
</evidence>
<keyword evidence="2" id="KW-0150">Chloroplast</keyword>
<evidence type="ECO:0000256" key="9">
    <source>
        <dbReference type="ARBA" id="ARBA00023274"/>
    </source>
</evidence>
<gene>
    <name evidence="14" type="ORF">QN277_001065</name>
</gene>
<dbReference type="GO" id="GO:0009507">
    <property type="term" value="C:chloroplast"/>
    <property type="evidence" value="ECO:0007669"/>
    <property type="project" value="UniProtKB-SubCell"/>
</dbReference>
<keyword evidence="4" id="KW-0507">mRNA processing</keyword>
<evidence type="ECO:0000256" key="4">
    <source>
        <dbReference type="ARBA" id="ARBA00022664"/>
    </source>
</evidence>
<accession>A0AAE1N7M7</accession>
<dbReference type="GO" id="GO:0003729">
    <property type="term" value="F:mRNA binding"/>
    <property type="evidence" value="ECO:0007669"/>
    <property type="project" value="InterPro"/>
</dbReference>
<dbReference type="Pfam" id="PF01985">
    <property type="entry name" value="CRS1_YhbY"/>
    <property type="match status" value="3"/>
</dbReference>
<evidence type="ECO:0000256" key="12">
    <source>
        <dbReference type="SAM" id="MobiDB-lite"/>
    </source>
</evidence>
<name>A0AAE1N7M7_9FABA</name>
<feature type="domain" description="CRM" evidence="13">
    <location>
        <begin position="206"/>
        <end position="302"/>
    </location>
</feature>
<keyword evidence="5" id="KW-0677">Repeat</keyword>
<evidence type="ECO:0000313" key="14">
    <source>
        <dbReference type="EMBL" id="KAK4284201.1"/>
    </source>
</evidence>
<dbReference type="EMBL" id="JAWXYG010000001">
    <property type="protein sequence ID" value="KAK4284201.1"/>
    <property type="molecule type" value="Genomic_DNA"/>
</dbReference>